<name>A0A514LIM8_9BACI</name>
<keyword evidence="4" id="KW-1185">Reference proteome</keyword>
<feature type="domain" description="AMP-dependent synthetase/ligase" evidence="1">
    <location>
        <begin position="64"/>
        <end position="284"/>
    </location>
</feature>
<dbReference type="InterPro" id="IPR042099">
    <property type="entry name" value="ANL_N_sf"/>
</dbReference>
<dbReference type="OrthoDB" id="9765680at2"/>
<dbReference type="PANTHER" id="PTHR24096:SF267">
    <property type="entry name" value="MALONATE--COA LIGASE ACSF3, MITOCHONDRIAL"/>
    <property type="match status" value="1"/>
</dbReference>
<dbReference type="Gene3D" id="3.30.300.30">
    <property type="match status" value="1"/>
</dbReference>
<dbReference type="EMBL" id="CP035485">
    <property type="protein sequence ID" value="QDI91707.1"/>
    <property type="molecule type" value="Genomic_DNA"/>
</dbReference>
<accession>A0A514LIM8</accession>
<dbReference type="Proteomes" id="UP000319756">
    <property type="component" value="Chromosome"/>
</dbReference>
<organism evidence="3 4">
    <name type="scientific">Salicibibacter halophilus</name>
    <dbReference type="NCBI Taxonomy" id="2502791"/>
    <lineage>
        <taxon>Bacteria</taxon>
        <taxon>Bacillati</taxon>
        <taxon>Bacillota</taxon>
        <taxon>Bacilli</taxon>
        <taxon>Bacillales</taxon>
        <taxon>Bacillaceae</taxon>
        <taxon>Salicibibacter</taxon>
    </lineage>
</organism>
<evidence type="ECO:0000313" key="4">
    <source>
        <dbReference type="Proteomes" id="UP000319756"/>
    </source>
</evidence>
<evidence type="ECO:0000259" key="1">
    <source>
        <dbReference type="Pfam" id="PF00501"/>
    </source>
</evidence>
<protein>
    <recommendedName>
        <fullName evidence="5">Long-chain fatty acid--CoA ligase</fullName>
    </recommendedName>
</protein>
<feature type="domain" description="AMP-binding enzyme C-terminal" evidence="2">
    <location>
        <begin position="334"/>
        <end position="409"/>
    </location>
</feature>
<dbReference type="InterPro" id="IPR000873">
    <property type="entry name" value="AMP-dep_synth/lig_dom"/>
</dbReference>
<dbReference type="KEGG" id="sale:EPH95_11430"/>
<reference evidence="4" key="1">
    <citation type="submission" date="2019-01" db="EMBL/GenBank/DDBJ databases">
        <title>Genomic analysis of Salicibibacter sp. NKC3-5.</title>
        <authorList>
            <person name="Oh Y.J."/>
        </authorList>
    </citation>
    <scope>NUCLEOTIDE SEQUENCE [LARGE SCALE GENOMIC DNA]</scope>
    <source>
        <strain evidence="4">NKC3-5</strain>
    </source>
</reference>
<dbReference type="Gene3D" id="3.40.50.12780">
    <property type="entry name" value="N-terminal domain of ligase-like"/>
    <property type="match status" value="1"/>
</dbReference>
<dbReference type="SUPFAM" id="SSF56801">
    <property type="entry name" value="Acetyl-CoA synthetase-like"/>
    <property type="match status" value="1"/>
</dbReference>
<dbReference type="InterPro" id="IPR020845">
    <property type="entry name" value="AMP-binding_CS"/>
</dbReference>
<dbReference type="InterPro" id="IPR045851">
    <property type="entry name" value="AMP-bd_C_sf"/>
</dbReference>
<evidence type="ECO:0000259" key="2">
    <source>
        <dbReference type="Pfam" id="PF13193"/>
    </source>
</evidence>
<dbReference type="PANTHER" id="PTHR24096">
    <property type="entry name" value="LONG-CHAIN-FATTY-ACID--COA LIGASE"/>
    <property type="match status" value="1"/>
</dbReference>
<dbReference type="PROSITE" id="PS00455">
    <property type="entry name" value="AMP_BINDING"/>
    <property type="match status" value="1"/>
</dbReference>
<dbReference type="AlphaFoldDB" id="A0A514LIM8"/>
<dbReference type="InterPro" id="IPR025110">
    <property type="entry name" value="AMP-bd_C"/>
</dbReference>
<evidence type="ECO:0008006" key="5">
    <source>
        <dbReference type="Google" id="ProtNLM"/>
    </source>
</evidence>
<gene>
    <name evidence="3" type="ORF">EPH95_11430</name>
</gene>
<dbReference type="Pfam" id="PF00501">
    <property type="entry name" value="AMP-binding"/>
    <property type="match status" value="1"/>
</dbReference>
<dbReference type="GO" id="GO:0016405">
    <property type="term" value="F:CoA-ligase activity"/>
    <property type="evidence" value="ECO:0007669"/>
    <property type="project" value="TreeGrafter"/>
</dbReference>
<sequence>MTREWLNICLVHIIQRHSFPERHVHTNQKKLPGCCPREIWETPLFHRFSIESSIEEASDYSPDNLDLSINANDVCEIMMFTSGTTGVPKGAVFTHERLIAIAAGIAIEFQLTNEDRALTLMPLSHSAPLNDFFLAPFYCGASHVIGDFTPQAFLQFIHEERATTTFAAPVAYLAAAKDPALSTYDLSSMRIFAYGGSPMPLASYQLVSEAFNNQNFYQVYGLTESGPNGCKLTPEEHHTKAGSIGKTPVVNVEMKVVNDAGEETSVGKYGEIVMKGDTLMVEYYNNKEETEMTIRDGWLYTGDMAYVDEDGYMFIVDRKKDIIVPGGVNVFPREIEEVLAKHPGIYQASVVGVADDTWGETIKAVIVKEGESKITEADVKAFVSEHLADFKHPRIYRFVEELPHNASGKLIKQKVKEM</sequence>
<evidence type="ECO:0000313" key="3">
    <source>
        <dbReference type="EMBL" id="QDI91707.1"/>
    </source>
</evidence>
<proteinExistence type="predicted"/>
<dbReference type="Pfam" id="PF13193">
    <property type="entry name" value="AMP-binding_C"/>
    <property type="match status" value="1"/>
</dbReference>